<protein>
    <submittedName>
        <fullName evidence="3">Membrane protein</fullName>
    </submittedName>
</protein>
<accession>A0A0A0BU02</accession>
<reference evidence="3 4" key="2">
    <citation type="journal article" date="2015" name="Stand. Genomic Sci.">
        <title>Draft genome sequence of Cellulomonas carbonis T26(T) and comparative analysis of six Cellulomonas genomes.</title>
        <authorList>
            <person name="Zhuang W."/>
            <person name="Zhang S."/>
            <person name="Xia X."/>
            <person name="Wang G."/>
        </authorList>
    </citation>
    <scope>NUCLEOTIDE SEQUENCE [LARGE SCALE GENOMIC DNA]</scope>
    <source>
        <strain evidence="3 4">T26</strain>
    </source>
</reference>
<evidence type="ECO:0000313" key="3">
    <source>
        <dbReference type="EMBL" id="KGM11883.1"/>
    </source>
</evidence>
<evidence type="ECO:0000256" key="1">
    <source>
        <dbReference type="SAM" id="Phobius"/>
    </source>
</evidence>
<keyword evidence="1" id="KW-0812">Transmembrane</keyword>
<feature type="transmembrane region" description="Helical" evidence="1">
    <location>
        <begin position="21"/>
        <end position="42"/>
    </location>
</feature>
<reference evidence="3 4" key="1">
    <citation type="submission" date="2013-08" db="EMBL/GenBank/DDBJ databases">
        <title>Genome sequencing of Cellulomonas carbonis T26.</title>
        <authorList>
            <person name="Chen F."/>
            <person name="Li Y."/>
            <person name="Wang G."/>
        </authorList>
    </citation>
    <scope>NUCLEOTIDE SEQUENCE [LARGE SCALE GENOMIC DNA]</scope>
    <source>
        <strain evidence="3 4">T26</strain>
    </source>
</reference>
<dbReference type="EMBL" id="AXCY01000012">
    <property type="protein sequence ID" value="KGM11883.1"/>
    <property type="molecule type" value="Genomic_DNA"/>
</dbReference>
<evidence type="ECO:0000313" key="4">
    <source>
        <dbReference type="Proteomes" id="UP000029839"/>
    </source>
</evidence>
<dbReference type="Pfam" id="PF07811">
    <property type="entry name" value="TadE"/>
    <property type="match status" value="1"/>
</dbReference>
<proteinExistence type="predicted"/>
<keyword evidence="1" id="KW-1133">Transmembrane helix</keyword>
<keyword evidence="1" id="KW-0472">Membrane</keyword>
<organism evidence="3 4">
    <name type="scientific">Cellulomonas carbonis T26</name>
    <dbReference type="NCBI Taxonomy" id="947969"/>
    <lineage>
        <taxon>Bacteria</taxon>
        <taxon>Bacillati</taxon>
        <taxon>Actinomycetota</taxon>
        <taxon>Actinomycetes</taxon>
        <taxon>Micrococcales</taxon>
        <taxon>Cellulomonadaceae</taxon>
        <taxon>Cellulomonas</taxon>
    </lineage>
</organism>
<feature type="domain" description="TadE-like" evidence="2">
    <location>
        <begin position="19"/>
        <end position="61"/>
    </location>
</feature>
<dbReference type="AlphaFoldDB" id="A0A0A0BU02"/>
<dbReference type="Proteomes" id="UP000029839">
    <property type="component" value="Unassembled WGS sequence"/>
</dbReference>
<evidence type="ECO:0000259" key="2">
    <source>
        <dbReference type="Pfam" id="PF07811"/>
    </source>
</evidence>
<comment type="caution">
    <text evidence="3">The sequence shown here is derived from an EMBL/GenBank/DDBJ whole genome shotgun (WGS) entry which is preliminary data.</text>
</comment>
<sequence>MTPTTPHRRPVRAHAGDAGSATLEVAILTPALLLLLALVVFAGRVQVAAGAVEHAAAVAAREASLTRTAGAARTAATTAATIDLDGQDLRCATSTVTVDTAGFARPLGSGSHVTATVTCTVSIADLAIPGLPGTRTLTATATSPLDRYRAR</sequence>
<dbReference type="InterPro" id="IPR012495">
    <property type="entry name" value="TadE-like_dom"/>
</dbReference>
<dbReference type="OrthoDB" id="4869119at2"/>
<name>A0A0A0BU02_9CELL</name>
<keyword evidence="4" id="KW-1185">Reference proteome</keyword>
<gene>
    <name evidence="3" type="ORF">N868_04935</name>
</gene>
<dbReference type="RefSeq" id="WP_043603744.1">
    <property type="nucleotide sequence ID" value="NZ_AXCY01000012.1"/>
</dbReference>